<feature type="domain" description="Endonuclease/exonuclease/phosphatase" evidence="1">
    <location>
        <begin position="53"/>
        <end position="163"/>
    </location>
</feature>
<dbReference type="SUPFAM" id="SSF56219">
    <property type="entry name" value="DNase I-like"/>
    <property type="match status" value="2"/>
</dbReference>
<dbReference type="GO" id="GO:0003964">
    <property type="term" value="F:RNA-directed DNA polymerase activity"/>
    <property type="evidence" value="ECO:0007669"/>
    <property type="project" value="UniProtKB-KW"/>
</dbReference>
<evidence type="ECO:0000259" key="1">
    <source>
        <dbReference type="Pfam" id="PF14529"/>
    </source>
</evidence>
<dbReference type="InterPro" id="IPR052560">
    <property type="entry name" value="RdDP_mobile_element"/>
</dbReference>
<dbReference type="AlphaFoldDB" id="A0AAV4JQH1"/>
<dbReference type="Proteomes" id="UP000762676">
    <property type="component" value="Unassembled WGS sequence"/>
</dbReference>
<dbReference type="InterPro" id="IPR036691">
    <property type="entry name" value="Endo/exonu/phosph_ase_sf"/>
</dbReference>
<dbReference type="Gene3D" id="3.60.10.10">
    <property type="entry name" value="Endonuclease/exonuclease/phosphatase"/>
    <property type="match status" value="2"/>
</dbReference>
<comment type="caution">
    <text evidence="2">The sequence shown here is derived from an EMBL/GenBank/DDBJ whole genome shotgun (WGS) entry which is preliminary data.</text>
</comment>
<keyword evidence="3" id="KW-1185">Reference proteome</keyword>
<evidence type="ECO:0000313" key="3">
    <source>
        <dbReference type="Proteomes" id="UP000762676"/>
    </source>
</evidence>
<accession>A0AAV4JQH1</accession>
<dbReference type="InterPro" id="IPR005135">
    <property type="entry name" value="Endo/exonuclease/phosphatase"/>
</dbReference>
<protein>
    <submittedName>
        <fullName evidence="2">RNA-directed DNA polymerase from mobile element jockey</fullName>
    </submittedName>
</protein>
<sequence length="717" mass="81991">MTGYIPHPCKCKNCQGIVTYIRNDIHGEVKANSVAQPTDILEATVWFQDRKYYILNIYNPPANNYNPAHLNDTEFHQTILAGDFNRHSPLRGYKDHNKTGEALENISHTTNLIILQDRDSPSTLLHRAHNTLSRPYLTILSSDLHHKHNIQVLDDIGSDHLPILTTLHQPCSRKFERKTRWNFKKANWSRFKETTENLLTAIKPTGDDLNLLRSQIIKANNYNPAHLNDTEFHQTILAGDFNGYSPLRGYKDHSKTGEALENITHTTNLIILQDRDSPPTLLHRAHNTLSRPDLTIRSSDLHHKHNIQVLDDICSDHLPILTTLHQPCSRKFERKTRCNFKKANWSRFKETTDNLLTAIKPTGDDPNLLCSQITEGILKAAADCIPRGCRKAYKPLWNTNIEQAVKTRQEARKQMEKNPTIENKILYNKTSALVKRKVKTVKKEKWTKTCENLDLMKDGAKAWSLLNNLNGESRRKNPKPLPTGDETIVEDHKKAEVFNKYFSSVNKAERATKKDKILLRKLKQKEKAPGVNLSLFEDCFKLSELNRAMKKLKLRKSPGPDRLHNEMLLHLGLEGKKVLLKLINKMWGTSIIPSAWKTAIVTPFLKKGKPAEDVKSYRPIHLTSCLDSKSVLEALQNESLRNSSLKSLFLTIDSFLKTYDVDLTLQWIPCHFNITGNERADTLAKKGSTAQQQNTTTSIRTALQIIRNNSTEEWLNG</sequence>
<dbReference type="PANTHER" id="PTHR36688">
    <property type="entry name" value="ENDO/EXONUCLEASE/PHOSPHATASE DOMAIN-CONTAINING PROTEIN"/>
    <property type="match status" value="1"/>
</dbReference>
<reference evidence="2 3" key="1">
    <citation type="journal article" date="2021" name="Elife">
        <title>Chloroplast acquisition without the gene transfer in kleptoplastic sea slugs, Plakobranchus ocellatus.</title>
        <authorList>
            <person name="Maeda T."/>
            <person name="Takahashi S."/>
            <person name="Yoshida T."/>
            <person name="Shimamura S."/>
            <person name="Takaki Y."/>
            <person name="Nagai Y."/>
            <person name="Toyoda A."/>
            <person name="Suzuki Y."/>
            <person name="Arimoto A."/>
            <person name="Ishii H."/>
            <person name="Satoh N."/>
            <person name="Nishiyama T."/>
            <person name="Hasebe M."/>
            <person name="Maruyama T."/>
            <person name="Minagawa J."/>
            <person name="Obokata J."/>
            <person name="Shigenobu S."/>
        </authorList>
    </citation>
    <scope>NUCLEOTIDE SEQUENCE [LARGE SCALE GENOMIC DNA]</scope>
</reference>
<dbReference type="Pfam" id="PF14529">
    <property type="entry name" value="Exo_endo_phos_2"/>
    <property type="match status" value="2"/>
</dbReference>
<gene>
    <name evidence="2" type="ORF">ElyMa_006989900</name>
</gene>
<dbReference type="GO" id="GO:0003676">
    <property type="term" value="F:nucleic acid binding"/>
    <property type="evidence" value="ECO:0007669"/>
    <property type="project" value="InterPro"/>
</dbReference>
<dbReference type="PANTHER" id="PTHR36688:SF2">
    <property type="entry name" value="ENDONUCLEASE_EXONUCLEASE_PHOSPHATASE DOMAIN-CONTAINING PROTEIN"/>
    <property type="match status" value="1"/>
</dbReference>
<name>A0AAV4JQH1_9GAST</name>
<organism evidence="2 3">
    <name type="scientific">Elysia marginata</name>
    <dbReference type="NCBI Taxonomy" id="1093978"/>
    <lineage>
        <taxon>Eukaryota</taxon>
        <taxon>Metazoa</taxon>
        <taxon>Spiralia</taxon>
        <taxon>Lophotrochozoa</taxon>
        <taxon>Mollusca</taxon>
        <taxon>Gastropoda</taxon>
        <taxon>Heterobranchia</taxon>
        <taxon>Euthyneura</taxon>
        <taxon>Panpulmonata</taxon>
        <taxon>Sacoglossa</taxon>
        <taxon>Placobranchoidea</taxon>
        <taxon>Plakobranchidae</taxon>
        <taxon>Elysia</taxon>
    </lineage>
</organism>
<dbReference type="EMBL" id="BMAT01013975">
    <property type="protein sequence ID" value="GFS23933.1"/>
    <property type="molecule type" value="Genomic_DNA"/>
</dbReference>
<dbReference type="InterPro" id="IPR012337">
    <property type="entry name" value="RNaseH-like_sf"/>
</dbReference>
<proteinExistence type="predicted"/>
<keyword evidence="2" id="KW-0695">RNA-directed DNA polymerase</keyword>
<keyword evidence="2" id="KW-0808">Transferase</keyword>
<evidence type="ECO:0000313" key="2">
    <source>
        <dbReference type="EMBL" id="GFS23933.1"/>
    </source>
</evidence>
<dbReference type="Gene3D" id="3.30.420.10">
    <property type="entry name" value="Ribonuclease H-like superfamily/Ribonuclease H"/>
    <property type="match status" value="1"/>
</dbReference>
<keyword evidence="2" id="KW-0548">Nucleotidyltransferase</keyword>
<dbReference type="InterPro" id="IPR036397">
    <property type="entry name" value="RNaseH_sf"/>
</dbReference>
<feature type="domain" description="Endonuclease/exonuclease/phosphatase" evidence="1">
    <location>
        <begin position="231"/>
        <end position="320"/>
    </location>
</feature>
<dbReference type="SUPFAM" id="SSF53098">
    <property type="entry name" value="Ribonuclease H-like"/>
    <property type="match status" value="1"/>
</dbReference>